<evidence type="ECO:0000313" key="4">
    <source>
        <dbReference type="Proteomes" id="UP001280156"/>
    </source>
</evidence>
<feature type="region of interest" description="Disordered" evidence="2">
    <location>
        <begin position="1"/>
        <end position="20"/>
    </location>
</feature>
<dbReference type="CDD" id="cd02253">
    <property type="entry name" value="DmpA"/>
    <property type="match status" value="1"/>
</dbReference>
<dbReference type="RefSeq" id="WP_320298487.1">
    <property type="nucleotide sequence ID" value="NZ_JAVIIU010000017.1"/>
</dbReference>
<name>A0ABU4YRV2_9HYPH</name>
<dbReference type="Proteomes" id="UP001280156">
    <property type="component" value="Unassembled WGS sequence"/>
</dbReference>
<organism evidence="3 4">
    <name type="scientific">Mesorhizobium humile</name>
    <dbReference type="NCBI Taxonomy" id="3072313"/>
    <lineage>
        <taxon>Bacteria</taxon>
        <taxon>Pseudomonadati</taxon>
        <taxon>Pseudomonadota</taxon>
        <taxon>Alphaproteobacteria</taxon>
        <taxon>Hyphomicrobiales</taxon>
        <taxon>Phyllobacteriaceae</taxon>
        <taxon>Mesorhizobium</taxon>
    </lineage>
</organism>
<keyword evidence="4" id="KW-1185">Reference proteome</keyword>
<protein>
    <submittedName>
        <fullName evidence="3">P1 family peptidase</fullName>
    </submittedName>
</protein>
<dbReference type="Gene3D" id="3.60.70.12">
    <property type="entry name" value="L-amino peptidase D-ALA esterase/amidase"/>
    <property type="match status" value="1"/>
</dbReference>
<reference evidence="3 4" key="1">
    <citation type="submission" date="2023-08" db="EMBL/GenBank/DDBJ databases">
        <title>Implementing the SeqCode for naming new Mesorhizobium species isolated from Vachellia karroo root nodules.</title>
        <authorList>
            <person name="Van Lill M."/>
        </authorList>
    </citation>
    <scope>NUCLEOTIDE SEQUENCE [LARGE SCALE GENOMIC DNA]</scope>
    <source>
        <strain evidence="3 4">VK2B</strain>
    </source>
</reference>
<sequence length="372" mass="39416">MSNHDPHLRTPSGKPRLRSFGIVPDGTPGRFNAITDVPGVSVGYTTLISGDGPLRVGTGPVRTGVTAILPRPVQDLATPVFAGVFSQNGNGELTGTHIIEETGAFNFPVTITNTHSCGVTRDATLRWMHQVLPAALDSAWGLPVAAETYDGFLNDINGHHVGFEHVAAALDSAGGGAIEEGSVGGGTGMITFGFKAGSGTASRIVEWQDRRYTLGVFVQSNFGKRHNFTIRGRRVEPELIEPAIREATARAEKGSIIAVVATDAPFLPHQMKRLARRVPLGIAMTGGFGYHSSGDIFLAFSTANPEAALGASGRIASAEFIPDVDIDPFFDAVVQGVEEAIFNALVANEDMTGRDGNFVPALPKEWLKEKFG</sequence>
<proteinExistence type="inferred from homology"/>
<evidence type="ECO:0000313" key="3">
    <source>
        <dbReference type="EMBL" id="MDX8488482.1"/>
    </source>
</evidence>
<comment type="similarity">
    <text evidence="1">Belongs to the peptidase S58 family.</text>
</comment>
<accession>A0ABU4YRV2</accession>
<dbReference type="InterPro" id="IPR005321">
    <property type="entry name" value="Peptidase_S58_DmpA"/>
</dbReference>
<dbReference type="InterPro" id="IPR016117">
    <property type="entry name" value="ArgJ-like_dom_sf"/>
</dbReference>
<dbReference type="Pfam" id="PF03576">
    <property type="entry name" value="Peptidase_S58"/>
    <property type="match status" value="1"/>
</dbReference>
<dbReference type="SUPFAM" id="SSF56266">
    <property type="entry name" value="DmpA/ArgJ-like"/>
    <property type="match status" value="1"/>
</dbReference>
<comment type="caution">
    <text evidence="3">The sequence shown here is derived from an EMBL/GenBank/DDBJ whole genome shotgun (WGS) entry which is preliminary data.</text>
</comment>
<evidence type="ECO:0000256" key="1">
    <source>
        <dbReference type="ARBA" id="ARBA00007068"/>
    </source>
</evidence>
<evidence type="ECO:0000256" key="2">
    <source>
        <dbReference type="SAM" id="MobiDB-lite"/>
    </source>
</evidence>
<dbReference type="PANTHER" id="PTHR36512">
    <property type="entry name" value="D-AMINOPEPTIDASE"/>
    <property type="match status" value="1"/>
</dbReference>
<dbReference type="PANTHER" id="PTHR36512:SF3">
    <property type="entry name" value="BLR5678 PROTEIN"/>
    <property type="match status" value="1"/>
</dbReference>
<dbReference type="EMBL" id="JAVIIV010000020">
    <property type="protein sequence ID" value="MDX8488482.1"/>
    <property type="molecule type" value="Genomic_DNA"/>
</dbReference>
<gene>
    <name evidence="3" type="ORF">RFM52_25285</name>
</gene>